<sequence>MEKTFDCLQAIHPQEAALEERYLFGTTLLLVSVGSIALNVLLAFVLCRSNVIDKSVQPLIASMVAGSLLCLFTNCWILVPTILAHVIIADPYNVILSTPDSIGYLMVMFTTTTMAADRFLIFFTPKVSF</sequence>
<organism evidence="3 4">
    <name type="scientific">Heligmosomoides polygyrus</name>
    <name type="common">Parasitic roundworm</name>
    <dbReference type="NCBI Taxonomy" id="6339"/>
    <lineage>
        <taxon>Eukaryota</taxon>
        <taxon>Metazoa</taxon>
        <taxon>Ecdysozoa</taxon>
        <taxon>Nematoda</taxon>
        <taxon>Chromadorea</taxon>
        <taxon>Rhabditida</taxon>
        <taxon>Rhabditina</taxon>
        <taxon>Rhabditomorpha</taxon>
        <taxon>Strongyloidea</taxon>
        <taxon>Heligmosomidae</taxon>
        <taxon>Heligmosomoides</taxon>
    </lineage>
</organism>
<feature type="transmembrane region" description="Helical" evidence="1">
    <location>
        <begin position="22"/>
        <end position="47"/>
    </location>
</feature>
<evidence type="ECO:0000256" key="1">
    <source>
        <dbReference type="SAM" id="Phobius"/>
    </source>
</evidence>
<proteinExistence type="predicted"/>
<evidence type="ECO:0000313" key="3">
    <source>
        <dbReference type="Proteomes" id="UP000050761"/>
    </source>
</evidence>
<reference evidence="4" key="2">
    <citation type="submission" date="2019-09" db="UniProtKB">
        <authorList>
            <consortium name="WormBaseParasite"/>
        </authorList>
    </citation>
    <scope>IDENTIFICATION</scope>
</reference>
<keyword evidence="1" id="KW-1133">Transmembrane helix</keyword>
<keyword evidence="1" id="KW-0812">Transmembrane</keyword>
<gene>
    <name evidence="2" type="ORF">HPBE_LOCUS24217</name>
</gene>
<feature type="transmembrane region" description="Helical" evidence="1">
    <location>
        <begin position="59"/>
        <end position="89"/>
    </location>
</feature>
<name>A0A183GNE8_HELPZ</name>
<dbReference type="EMBL" id="UZAH01036016">
    <property type="protein sequence ID" value="VDP43563.1"/>
    <property type="molecule type" value="Genomic_DNA"/>
</dbReference>
<dbReference type="Proteomes" id="UP000050761">
    <property type="component" value="Unassembled WGS sequence"/>
</dbReference>
<accession>A0A183GNE8</accession>
<reference evidence="2 3" key="1">
    <citation type="submission" date="2018-11" db="EMBL/GenBank/DDBJ databases">
        <authorList>
            <consortium name="Pathogen Informatics"/>
        </authorList>
    </citation>
    <scope>NUCLEOTIDE SEQUENCE [LARGE SCALE GENOMIC DNA]</scope>
</reference>
<dbReference type="WBParaSite" id="HPBE_0002421801-mRNA-1">
    <property type="protein sequence ID" value="HPBE_0002421801-mRNA-1"/>
    <property type="gene ID" value="HPBE_0002421801"/>
</dbReference>
<evidence type="ECO:0000313" key="4">
    <source>
        <dbReference type="WBParaSite" id="HPBE_0002421801-mRNA-1"/>
    </source>
</evidence>
<evidence type="ECO:0000313" key="2">
    <source>
        <dbReference type="EMBL" id="VDP43563.1"/>
    </source>
</evidence>
<keyword evidence="3" id="KW-1185">Reference proteome</keyword>
<dbReference type="OrthoDB" id="5853375at2759"/>
<dbReference type="AlphaFoldDB" id="A0A183GNE8"/>
<accession>A0A3P8HAY5</accession>
<protein>
    <submittedName>
        <fullName evidence="4">G_PROTEIN_RECEP_F1_2 domain-containing protein</fullName>
    </submittedName>
</protein>
<dbReference type="Gene3D" id="1.20.1070.10">
    <property type="entry name" value="Rhodopsin 7-helix transmembrane proteins"/>
    <property type="match status" value="1"/>
</dbReference>
<keyword evidence="1" id="KW-0472">Membrane</keyword>
<feature type="transmembrane region" description="Helical" evidence="1">
    <location>
        <begin position="101"/>
        <end position="123"/>
    </location>
</feature>